<comment type="caution">
    <text evidence="1">The sequence shown here is derived from an EMBL/GenBank/DDBJ whole genome shotgun (WGS) entry which is preliminary data.</text>
</comment>
<dbReference type="AlphaFoldDB" id="A0A498IY63"/>
<dbReference type="Proteomes" id="UP000290289">
    <property type="component" value="Chromosome 10"/>
</dbReference>
<reference evidence="1 2" key="1">
    <citation type="submission" date="2018-10" db="EMBL/GenBank/DDBJ databases">
        <title>A high-quality apple genome assembly.</title>
        <authorList>
            <person name="Hu J."/>
        </authorList>
    </citation>
    <scope>NUCLEOTIDE SEQUENCE [LARGE SCALE GENOMIC DNA]</scope>
    <source>
        <strain evidence="2">cv. HFTH1</strain>
        <tissue evidence="1">Young leaf</tissue>
    </source>
</reference>
<evidence type="ECO:0000313" key="1">
    <source>
        <dbReference type="EMBL" id="RXH88150.1"/>
    </source>
</evidence>
<accession>A0A498IY63</accession>
<protein>
    <submittedName>
        <fullName evidence="1">Uncharacterized protein</fullName>
    </submittedName>
</protein>
<gene>
    <name evidence="1" type="ORF">DVH24_042221</name>
</gene>
<evidence type="ECO:0000313" key="2">
    <source>
        <dbReference type="Proteomes" id="UP000290289"/>
    </source>
</evidence>
<keyword evidence="2" id="KW-1185">Reference proteome</keyword>
<organism evidence="1 2">
    <name type="scientific">Malus domestica</name>
    <name type="common">Apple</name>
    <name type="synonym">Pyrus malus</name>
    <dbReference type="NCBI Taxonomy" id="3750"/>
    <lineage>
        <taxon>Eukaryota</taxon>
        <taxon>Viridiplantae</taxon>
        <taxon>Streptophyta</taxon>
        <taxon>Embryophyta</taxon>
        <taxon>Tracheophyta</taxon>
        <taxon>Spermatophyta</taxon>
        <taxon>Magnoliopsida</taxon>
        <taxon>eudicotyledons</taxon>
        <taxon>Gunneridae</taxon>
        <taxon>Pentapetalae</taxon>
        <taxon>rosids</taxon>
        <taxon>fabids</taxon>
        <taxon>Rosales</taxon>
        <taxon>Rosaceae</taxon>
        <taxon>Amygdaloideae</taxon>
        <taxon>Maleae</taxon>
        <taxon>Malus</taxon>
    </lineage>
</organism>
<name>A0A498IY63_MALDO</name>
<sequence>MVALYPSPLLSAASSHLHSSTKMAFRPHPFCLVRCNEVHALGESFKAYGLRPNSWHTISCAINMTT</sequence>
<dbReference type="EMBL" id="RDQH01000336">
    <property type="protein sequence ID" value="RXH88150.1"/>
    <property type="molecule type" value="Genomic_DNA"/>
</dbReference>
<proteinExistence type="predicted"/>